<evidence type="ECO:0000313" key="6">
    <source>
        <dbReference type="EMBL" id="KER01837.1"/>
    </source>
</evidence>
<dbReference type="Proteomes" id="UP000028002">
    <property type="component" value="Unassembled WGS sequence"/>
</dbReference>
<protein>
    <submittedName>
        <fullName evidence="6">3-oxoacyl-(Acyl-carrier-protein) synthase</fullName>
        <ecNumber evidence="6">2.3.1.-</ecNumber>
    </submittedName>
</protein>
<dbReference type="InterPro" id="IPR016039">
    <property type="entry name" value="Thiolase-like"/>
</dbReference>
<gene>
    <name evidence="6" type="ORF">MEG1DRAFT_03549</name>
</gene>
<dbReference type="Pfam" id="PF02801">
    <property type="entry name" value="Ketoacyl-synt_C"/>
    <property type="match status" value="1"/>
</dbReference>
<dbReference type="CDD" id="cd00834">
    <property type="entry name" value="KAS_I_II"/>
    <property type="match status" value="1"/>
</dbReference>
<dbReference type="SMART" id="SM00825">
    <property type="entry name" value="PKS_KS"/>
    <property type="match status" value="1"/>
</dbReference>
<dbReference type="InterPro" id="IPR000794">
    <property type="entry name" value="Beta-ketoacyl_synthase"/>
</dbReference>
<evidence type="ECO:0000256" key="3">
    <source>
        <dbReference type="ARBA" id="ARBA00022679"/>
    </source>
</evidence>
<comment type="caution">
    <text evidence="6">The sequence shown here is derived from an EMBL/GenBank/DDBJ whole genome shotgun (WGS) entry which is preliminary data.</text>
</comment>
<comment type="similarity">
    <text evidence="2 4">Belongs to the thiolase-like superfamily. Beta-ketoacyl-ACP synthases family.</text>
</comment>
<dbReference type="EC" id="2.3.1.-" evidence="6"/>
<keyword evidence="3 4" id="KW-0808">Transferase</keyword>
<dbReference type="InterPro" id="IPR020841">
    <property type="entry name" value="PKS_Beta-ketoAc_synthase_dom"/>
</dbReference>
<dbReference type="Gene3D" id="3.40.47.10">
    <property type="match status" value="1"/>
</dbReference>
<name>A0A081RT34_PHOTE</name>
<dbReference type="GO" id="GO:0005829">
    <property type="term" value="C:cytosol"/>
    <property type="evidence" value="ECO:0007669"/>
    <property type="project" value="TreeGrafter"/>
</dbReference>
<dbReference type="AlphaFoldDB" id="A0A081RT34"/>
<dbReference type="GO" id="GO:0004315">
    <property type="term" value="F:3-oxoacyl-[acyl-carrier-protein] synthase activity"/>
    <property type="evidence" value="ECO:0007669"/>
    <property type="project" value="TreeGrafter"/>
</dbReference>
<dbReference type="PROSITE" id="PS52004">
    <property type="entry name" value="KS3_2"/>
    <property type="match status" value="1"/>
</dbReference>
<evidence type="ECO:0000256" key="4">
    <source>
        <dbReference type="RuleBase" id="RU003694"/>
    </source>
</evidence>
<sequence>MKMGKFYVNKTYLTINLYSISIEITIVIINNRNESQTQRVVVTGLGVISPTGIGINEFWDNIHNGKSGVSEYKWGRKKFGFKSGAIGKVGGIDIDNKEYVLQNEHKYLRFALDASEMAMQDANLTPSEIDGKRFGVAIATAIADAAGMEECLLRITHGGKEEISPDLIQPEDYDSFDFSSAATSVAKKYGASMSVSNISTGCAAGLDALGIALEHIRYGRADVMLAGASEAPLCPLSIGSFEALGALSSRELENQQSATCPFSLERDGFVIAEGCGILVLESYEHAKKRGAHIYAELVGYASVNNAYHMTDLPADGLAMARCIDMALKDAKVAPSAVNYISAHGSSTAQNDINESNAIKFILGEKAFDIPINSLKSMTGHALAAANAIESVALCLEIERQYIHPTINYQTPDPNCDLDYIPNQGCVYPIDTALKLSSGFSGIHSVIVMRAVNNA</sequence>
<accession>A0A081RT34</accession>
<keyword evidence="6" id="KW-0012">Acyltransferase</keyword>
<dbReference type="PANTHER" id="PTHR11712:SF336">
    <property type="entry name" value="3-OXOACYL-[ACYL-CARRIER-PROTEIN] SYNTHASE, MITOCHONDRIAL"/>
    <property type="match status" value="1"/>
</dbReference>
<evidence type="ECO:0000259" key="5">
    <source>
        <dbReference type="PROSITE" id="PS52004"/>
    </source>
</evidence>
<evidence type="ECO:0000313" key="7">
    <source>
        <dbReference type="Proteomes" id="UP000028002"/>
    </source>
</evidence>
<evidence type="ECO:0000256" key="2">
    <source>
        <dbReference type="ARBA" id="ARBA00008467"/>
    </source>
</evidence>
<feature type="domain" description="Ketosynthase family 3 (KS3)" evidence="5">
    <location>
        <begin position="37"/>
        <end position="450"/>
    </location>
</feature>
<dbReference type="GO" id="GO:0006633">
    <property type="term" value="P:fatty acid biosynthetic process"/>
    <property type="evidence" value="ECO:0007669"/>
    <property type="project" value="TreeGrafter"/>
</dbReference>
<reference evidence="6 7" key="1">
    <citation type="submission" date="2014-03" db="EMBL/GenBank/DDBJ databases">
        <title>Draft Genome of Photorhabdus temperata Meg1.</title>
        <authorList>
            <person name="Hurst S.G.IV."/>
            <person name="Morris K."/>
            <person name="Thomas K."/>
            <person name="Tisa L.S."/>
        </authorList>
    </citation>
    <scope>NUCLEOTIDE SEQUENCE [LARGE SCALE GENOMIC DNA]</scope>
    <source>
        <strain evidence="6 7">Meg1</strain>
    </source>
</reference>
<dbReference type="PATRIC" id="fig|1393735.3.peg.3633"/>
<dbReference type="Pfam" id="PF00109">
    <property type="entry name" value="ketoacyl-synt"/>
    <property type="match status" value="1"/>
</dbReference>
<dbReference type="InterPro" id="IPR014031">
    <property type="entry name" value="Ketoacyl_synth_C"/>
</dbReference>
<dbReference type="PANTHER" id="PTHR11712">
    <property type="entry name" value="POLYKETIDE SYNTHASE-RELATED"/>
    <property type="match status" value="1"/>
</dbReference>
<dbReference type="RefSeq" id="WP_051769661.1">
    <property type="nucleotide sequence ID" value="NZ_CAWLUD010000068.1"/>
</dbReference>
<organism evidence="6 7">
    <name type="scientific">Photorhabdus temperata subsp. temperata Meg1</name>
    <dbReference type="NCBI Taxonomy" id="1393735"/>
    <lineage>
        <taxon>Bacteria</taxon>
        <taxon>Pseudomonadati</taxon>
        <taxon>Pseudomonadota</taxon>
        <taxon>Gammaproteobacteria</taxon>
        <taxon>Enterobacterales</taxon>
        <taxon>Morganellaceae</taxon>
        <taxon>Photorhabdus</taxon>
    </lineage>
</organism>
<comment type="pathway">
    <text evidence="1">Lipid metabolism; fatty acid biosynthesis.</text>
</comment>
<evidence type="ECO:0000256" key="1">
    <source>
        <dbReference type="ARBA" id="ARBA00005194"/>
    </source>
</evidence>
<proteinExistence type="inferred from homology"/>
<dbReference type="InterPro" id="IPR014030">
    <property type="entry name" value="Ketoacyl_synth_N"/>
</dbReference>
<dbReference type="SUPFAM" id="SSF53901">
    <property type="entry name" value="Thiolase-like"/>
    <property type="match status" value="2"/>
</dbReference>
<dbReference type="EMBL" id="JGVH01000068">
    <property type="protein sequence ID" value="KER01837.1"/>
    <property type="molecule type" value="Genomic_DNA"/>
</dbReference>